<dbReference type="OrthoDB" id="1448668at2"/>
<feature type="transmembrane region" description="Helical" evidence="1">
    <location>
        <begin position="136"/>
        <end position="157"/>
    </location>
</feature>
<comment type="caution">
    <text evidence="2">The sequence shown here is derived from an EMBL/GenBank/DDBJ whole genome shotgun (WGS) entry which is preliminary data.</text>
</comment>
<proteinExistence type="predicted"/>
<evidence type="ECO:0000313" key="2">
    <source>
        <dbReference type="EMBL" id="RMB56407.1"/>
    </source>
</evidence>
<feature type="transmembrane region" description="Helical" evidence="1">
    <location>
        <begin position="12"/>
        <end position="34"/>
    </location>
</feature>
<dbReference type="RefSeq" id="WP_121918395.1">
    <property type="nucleotide sequence ID" value="NZ_REFV01000017.1"/>
</dbReference>
<name>A0A3M0FWQ7_9FLAO</name>
<accession>A0A3M0FWQ7</accession>
<keyword evidence="1" id="KW-0472">Membrane</keyword>
<gene>
    <name evidence="2" type="ORF">EAX61_14305</name>
</gene>
<dbReference type="Proteomes" id="UP000281985">
    <property type="component" value="Unassembled WGS sequence"/>
</dbReference>
<protein>
    <recommendedName>
        <fullName evidence="4">DUF2975 domain-containing protein</fullName>
    </recommendedName>
</protein>
<feature type="transmembrane region" description="Helical" evidence="1">
    <location>
        <begin position="54"/>
        <end position="75"/>
    </location>
</feature>
<dbReference type="EMBL" id="REFV01000017">
    <property type="protein sequence ID" value="RMB56407.1"/>
    <property type="molecule type" value="Genomic_DNA"/>
</dbReference>
<dbReference type="AlphaFoldDB" id="A0A3M0FWQ7"/>
<feature type="transmembrane region" description="Helical" evidence="1">
    <location>
        <begin position="105"/>
        <end position="124"/>
    </location>
</feature>
<reference evidence="2 3" key="1">
    <citation type="submission" date="2018-10" db="EMBL/GenBank/DDBJ databases">
        <title>Dokdonia luteus sp. nov., isolated from sea water.</title>
        <authorList>
            <person name="Zhou L.Y."/>
            <person name="Du Z.J."/>
        </authorList>
    </citation>
    <scope>NUCLEOTIDE SEQUENCE [LARGE SCALE GENOMIC DNA]</scope>
    <source>
        <strain evidence="2 3">SH27</strain>
    </source>
</reference>
<keyword evidence="1" id="KW-0812">Transmembrane</keyword>
<evidence type="ECO:0000256" key="1">
    <source>
        <dbReference type="SAM" id="Phobius"/>
    </source>
</evidence>
<evidence type="ECO:0000313" key="3">
    <source>
        <dbReference type="Proteomes" id="UP000281985"/>
    </source>
</evidence>
<sequence>MKNISTLSTIIKYFYYGLNLFFYLACAGAIALFFSGKTIETDGCDGLDSVNFGAWGTILYTACCLGLFYVFILAINHLKQTTPFLHKGVGFSEPVSNGFKNGGRFLVYTGIGTALLQFVGPLVLLSKLQISFDSVFLTAVFLVIVGLYFMFFGEAFLQAKALKEENELTV</sequence>
<keyword evidence="1" id="KW-1133">Transmembrane helix</keyword>
<evidence type="ECO:0008006" key="4">
    <source>
        <dbReference type="Google" id="ProtNLM"/>
    </source>
</evidence>
<organism evidence="2 3">
    <name type="scientific">Dokdonia sinensis</name>
    <dbReference type="NCBI Taxonomy" id="2479847"/>
    <lineage>
        <taxon>Bacteria</taxon>
        <taxon>Pseudomonadati</taxon>
        <taxon>Bacteroidota</taxon>
        <taxon>Flavobacteriia</taxon>
        <taxon>Flavobacteriales</taxon>
        <taxon>Flavobacteriaceae</taxon>
        <taxon>Dokdonia</taxon>
    </lineage>
</organism>
<keyword evidence="3" id="KW-1185">Reference proteome</keyword>